<evidence type="ECO:0000313" key="5">
    <source>
        <dbReference type="Proteomes" id="UP001162834"/>
    </source>
</evidence>
<dbReference type="Pfam" id="PF01968">
    <property type="entry name" value="Hydantoinase_A"/>
    <property type="match status" value="1"/>
</dbReference>
<protein>
    <submittedName>
        <fullName evidence="4">Acetophenone carboxylase gamma subunit</fullName>
        <ecNumber evidence="4">6.4.1.8</ecNumber>
    </submittedName>
</protein>
<gene>
    <name evidence="4" type="primary">apc3_3</name>
    <name evidence="4" type="ORF">DSM104329_00219</name>
</gene>
<reference evidence="4" key="1">
    <citation type="journal article" date="2022" name="Int. J. Syst. Evol. Microbiol.">
        <title>Pseudomonas aegrilactucae sp. nov. and Pseudomonas morbosilactucae sp. nov., pathogens causing bacterial rot of lettuce in Japan.</title>
        <authorList>
            <person name="Sawada H."/>
            <person name="Fujikawa T."/>
            <person name="Satou M."/>
        </authorList>
    </citation>
    <scope>NUCLEOTIDE SEQUENCE</scope>
    <source>
        <strain evidence="4">0166_1</strain>
    </source>
</reference>
<sequence>MSYTIGIDVGGTFTDFVLTSSGSTELRVHKSPSTPSDPSDGVITGLGELAELEGLDLATFLDRTAMIVHGTTVTTNAVLTERGARTGLLTTEGFRDVLEMRRGVRSRTHLYDNKYTAPPPLVPRHLRLPVRERVDASGTALVELDRDAARAAVSELLGLGAEAIAVCFMHAYADDAHEREVAEIVRELAPDVFLSVSSEVLPQVRLYERVSTTAMNAYVGPVLRRYVERLVARLNDERFGGVLLVMQSNGGVAIPEIVTHLPASTVLSGPAGGPVAGLAHARGAGSEDCLIVDMGGTSYDVSLVRDGEVQVTHDGEVNRQSVSLPMIDVHTIGAGGGSIGWLDEGGLLHMGPQSAGADPGPAAYDRGGTEPTCTDADIVLGYIDPDYFLGGRMPLRVDLAEQAIERRIAGPLGLGVVEAAAAMYDVINLVMAAGTKDMTLARGVDAAEFPLVAAGGAGALHAGMIAAELDLSTVIIPPTSSVLCALGMVLADLRHDYVQAHRVLWSAFDPAAARELLDGMLAQGAAALDREGVEPARRRERVTADMRYIGQHHEVAVEFPLADLDGGAEGMDRIEAAFTARHEQLYGFSAPGRPMEVIGLHATVLGRREAPELQQLAAESGDTLKGHRRAWLPTERRLEDVEVHDGHRLAPGQHVAGPAIVERATTTVLVPERFTLTVDRLGSLILSNKEQSR</sequence>
<dbReference type="Proteomes" id="UP001162834">
    <property type="component" value="Chromosome"/>
</dbReference>
<dbReference type="PANTHER" id="PTHR11365:SF23">
    <property type="entry name" value="HYPOTHETICAL 5-OXOPROLINASE (EUROFUNG)-RELATED"/>
    <property type="match status" value="1"/>
</dbReference>
<feature type="domain" description="Hydantoinase/oxoprolinase N-terminal" evidence="2">
    <location>
        <begin position="5"/>
        <end position="188"/>
    </location>
</feature>
<dbReference type="Pfam" id="PF05378">
    <property type="entry name" value="Hydant_A_N"/>
    <property type="match status" value="1"/>
</dbReference>
<organism evidence="4 5">
    <name type="scientific">Capillimicrobium parvum</name>
    <dbReference type="NCBI Taxonomy" id="2884022"/>
    <lineage>
        <taxon>Bacteria</taxon>
        <taxon>Bacillati</taxon>
        <taxon>Actinomycetota</taxon>
        <taxon>Thermoleophilia</taxon>
        <taxon>Solirubrobacterales</taxon>
        <taxon>Capillimicrobiaceae</taxon>
        <taxon>Capillimicrobium</taxon>
    </lineage>
</organism>
<proteinExistence type="predicted"/>
<accession>A0A9E7BYU2</accession>
<evidence type="ECO:0000313" key="4">
    <source>
        <dbReference type="EMBL" id="UGS33854.1"/>
    </source>
</evidence>
<dbReference type="GO" id="GO:0016874">
    <property type="term" value="F:ligase activity"/>
    <property type="evidence" value="ECO:0007669"/>
    <property type="project" value="UniProtKB-KW"/>
</dbReference>
<dbReference type="InterPro" id="IPR008040">
    <property type="entry name" value="Hydant_A_N"/>
</dbReference>
<evidence type="ECO:0000259" key="1">
    <source>
        <dbReference type="Pfam" id="PF01968"/>
    </source>
</evidence>
<dbReference type="KEGG" id="sbae:DSM104329_00219"/>
<dbReference type="GO" id="GO:0006749">
    <property type="term" value="P:glutathione metabolic process"/>
    <property type="evidence" value="ECO:0007669"/>
    <property type="project" value="TreeGrafter"/>
</dbReference>
<evidence type="ECO:0000259" key="2">
    <source>
        <dbReference type="Pfam" id="PF05378"/>
    </source>
</evidence>
<feature type="domain" description="Hydantoinase A/oxoprolinase" evidence="1">
    <location>
        <begin position="209"/>
        <end position="496"/>
    </location>
</feature>
<dbReference type="GO" id="GO:0017168">
    <property type="term" value="F:5-oxoprolinase (ATP-hydrolyzing) activity"/>
    <property type="evidence" value="ECO:0007669"/>
    <property type="project" value="TreeGrafter"/>
</dbReference>
<keyword evidence="4" id="KW-0436">Ligase</keyword>
<dbReference type="InterPro" id="IPR045079">
    <property type="entry name" value="Oxoprolinase-like"/>
</dbReference>
<dbReference type="EMBL" id="CP087164">
    <property type="protein sequence ID" value="UGS33854.1"/>
    <property type="molecule type" value="Genomic_DNA"/>
</dbReference>
<evidence type="ECO:0000259" key="3">
    <source>
        <dbReference type="Pfam" id="PF19278"/>
    </source>
</evidence>
<dbReference type="GO" id="GO:0005829">
    <property type="term" value="C:cytosol"/>
    <property type="evidence" value="ECO:0007669"/>
    <property type="project" value="TreeGrafter"/>
</dbReference>
<keyword evidence="5" id="KW-1185">Reference proteome</keyword>
<dbReference type="RefSeq" id="WP_259313546.1">
    <property type="nucleotide sequence ID" value="NZ_CP087164.1"/>
</dbReference>
<dbReference type="SUPFAM" id="SSF53067">
    <property type="entry name" value="Actin-like ATPase domain"/>
    <property type="match status" value="1"/>
</dbReference>
<dbReference type="InterPro" id="IPR049517">
    <property type="entry name" value="ACX-like_C"/>
</dbReference>
<feature type="domain" description="Acetophenone carboxylase-like C-terminal" evidence="3">
    <location>
        <begin position="524"/>
        <end position="680"/>
    </location>
</feature>
<dbReference type="InterPro" id="IPR043129">
    <property type="entry name" value="ATPase_NBD"/>
</dbReference>
<dbReference type="EC" id="6.4.1.8" evidence="4"/>
<dbReference type="Pfam" id="PF19278">
    <property type="entry name" value="Hydant_A_C"/>
    <property type="match status" value="1"/>
</dbReference>
<dbReference type="PANTHER" id="PTHR11365">
    <property type="entry name" value="5-OXOPROLINASE RELATED"/>
    <property type="match status" value="1"/>
</dbReference>
<dbReference type="InterPro" id="IPR002821">
    <property type="entry name" value="Hydantoinase_A"/>
</dbReference>
<name>A0A9E7BYU2_9ACTN</name>
<dbReference type="AlphaFoldDB" id="A0A9E7BYU2"/>